<dbReference type="EMBL" id="QLSV01000003">
    <property type="protein sequence ID" value="RAR49731.1"/>
    <property type="molecule type" value="Genomic_DNA"/>
</dbReference>
<proteinExistence type="predicted"/>
<reference evidence="1 2" key="1">
    <citation type="submission" date="2018-06" db="EMBL/GenBank/DDBJ databases">
        <title>Genomic Encyclopedia of Type Strains, Phase III (KMG-III): the genomes of soil and plant-associated and newly described type strains.</title>
        <authorList>
            <person name="Whitman W."/>
        </authorList>
    </citation>
    <scope>NUCLEOTIDE SEQUENCE [LARGE SCALE GENOMIC DNA]</scope>
    <source>
        <strain evidence="1 2">CGMCC 1.12504</strain>
    </source>
</reference>
<sequence length="53" mass="6380">MFSDEKLFSKITKPLTENDNWTLFLQQYIYFSLKQVIFAQRNLNLFSLKTNTT</sequence>
<keyword evidence="2" id="KW-1185">Reference proteome</keyword>
<accession>A0A328WU20</accession>
<gene>
    <name evidence="1" type="ORF">B0I10_103152</name>
</gene>
<name>A0A328WU20_9FLAO</name>
<organism evidence="1 2">
    <name type="scientific">Flavobacterium lacus</name>
    <dbReference type="NCBI Taxonomy" id="1353778"/>
    <lineage>
        <taxon>Bacteria</taxon>
        <taxon>Pseudomonadati</taxon>
        <taxon>Bacteroidota</taxon>
        <taxon>Flavobacteriia</taxon>
        <taxon>Flavobacteriales</taxon>
        <taxon>Flavobacteriaceae</taxon>
        <taxon>Flavobacterium</taxon>
    </lineage>
</organism>
<dbReference type="AlphaFoldDB" id="A0A328WU20"/>
<protein>
    <submittedName>
        <fullName evidence="1">Uncharacterized protein</fullName>
    </submittedName>
</protein>
<comment type="caution">
    <text evidence="1">The sequence shown here is derived from an EMBL/GenBank/DDBJ whole genome shotgun (WGS) entry which is preliminary data.</text>
</comment>
<evidence type="ECO:0000313" key="1">
    <source>
        <dbReference type="EMBL" id="RAR49731.1"/>
    </source>
</evidence>
<evidence type="ECO:0000313" key="2">
    <source>
        <dbReference type="Proteomes" id="UP000249518"/>
    </source>
</evidence>
<dbReference type="Proteomes" id="UP000249518">
    <property type="component" value="Unassembled WGS sequence"/>
</dbReference>